<accession>A0A1P8WIF0</accession>
<evidence type="ECO:0000256" key="5">
    <source>
        <dbReference type="ARBA" id="ARBA00023136"/>
    </source>
</evidence>
<keyword evidence="4 7" id="KW-1133">Transmembrane helix</keyword>
<reference evidence="9 10" key="1">
    <citation type="journal article" date="2016" name="Front. Microbiol.">
        <title>Fuerstia marisgermanicae gen. nov., sp. nov., an Unusual Member of the Phylum Planctomycetes from the German Wadden Sea.</title>
        <authorList>
            <person name="Kohn T."/>
            <person name="Heuer A."/>
            <person name="Jogler M."/>
            <person name="Vollmers J."/>
            <person name="Boedeker C."/>
            <person name="Bunk B."/>
            <person name="Rast P."/>
            <person name="Borchert D."/>
            <person name="Glockner I."/>
            <person name="Freese H.M."/>
            <person name="Klenk H.P."/>
            <person name="Overmann J."/>
            <person name="Kaster A.K."/>
            <person name="Rohde M."/>
            <person name="Wiegand S."/>
            <person name="Jogler C."/>
        </authorList>
    </citation>
    <scope>NUCLEOTIDE SEQUENCE [LARGE SCALE GENOMIC DNA]</scope>
    <source>
        <strain evidence="9 10">NH11</strain>
    </source>
</reference>
<feature type="transmembrane region" description="Helical" evidence="7">
    <location>
        <begin position="194"/>
        <end position="212"/>
    </location>
</feature>
<keyword evidence="8" id="KW-0732">Signal</keyword>
<dbReference type="KEGG" id="fmr:Fuma_03458"/>
<feature type="region of interest" description="Disordered" evidence="6">
    <location>
        <begin position="278"/>
        <end position="297"/>
    </location>
</feature>
<evidence type="ECO:0000256" key="1">
    <source>
        <dbReference type="ARBA" id="ARBA00004236"/>
    </source>
</evidence>
<dbReference type="EMBL" id="CP017641">
    <property type="protein sequence ID" value="APZ93840.1"/>
    <property type="molecule type" value="Genomic_DNA"/>
</dbReference>
<sequence length="297" mass="31045" precursor="true">MHGFRIIGRVLALLLVAASPCYGQQSTPTANSAAPVQSQHAPSSVSKLNPDFRQRLQRLSLNDSGAPASTLPAAGLGGVERAERGSGEGRPRVPSGTSAASYHANPPSGLRSAGPTSPSASLGRGGQLRGQVVPASFQQEQPQASVTAEVQSPAKPGVTETNSQPAFLDLDSPETTQTSADAAQPSDMDMIARLATWTVIILCLCVLTALGVRRWQRKNGMLPETQGHSRVLETVSLGPNRSVSLVQLRDIQAVVGCDASGIQSIVLAPASFDEVMGEADHGQPVPQLDHHSAKFEI</sequence>
<feature type="compositionally biased region" description="Basic and acidic residues" evidence="6">
    <location>
        <begin position="288"/>
        <end position="297"/>
    </location>
</feature>
<evidence type="ECO:0000313" key="10">
    <source>
        <dbReference type="Proteomes" id="UP000187735"/>
    </source>
</evidence>
<keyword evidence="3 7" id="KW-0812">Transmembrane</keyword>
<dbReference type="InterPro" id="IPR022781">
    <property type="entry name" value="Flagellar_biosynth_FliO"/>
</dbReference>
<keyword evidence="9" id="KW-0282">Flagellum</keyword>
<comment type="subcellular location">
    <subcellularLocation>
        <location evidence="1">Cell membrane</location>
    </subcellularLocation>
</comment>
<feature type="compositionally biased region" description="Polar residues" evidence="6">
    <location>
        <begin position="136"/>
        <end position="150"/>
    </location>
</feature>
<keyword evidence="2" id="KW-1003">Cell membrane</keyword>
<dbReference type="Pfam" id="PF04347">
    <property type="entry name" value="FliO"/>
    <property type="match status" value="1"/>
</dbReference>
<dbReference type="STRING" id="1891926.Fuma_03458"/>
<evidence type="ECO:0000256" key="2">
    <source>
        <dbReference type="ARBA" id="ARBA00022475"/>
    </source>
</evidence>
<gene>
    <name evidence="9" type="ORF">Fuma_03458</name>
</gene>
<feature type="region of interest" description="Disordered" evidence="6">
    <location>
        <begin position="24"/>
        <end position="47"/>
    </location>
</feature>
<dbReference type="RefSeq" id="WP_083732128.1">
    <property type="nucleotide sequence ID" value="NZ_CP017641.1"/>
</dbReference>
<keyword evidence="10" id="KW-1185">Reference proteome</keyword>
<feature type="chain" id="PRO_5010311874" evidence="8">
    <location>
        <begin position="24"/>
        <end position="297"/>
    </location>
</feature>
<feature type="signal peptide" evidence="8">
    <location>
        <begin position="1"/>
        <end position="23"/>
    </location>
</feature>
<evidence type="ECO:0000256" key="6">
    <source>
        <dbReference type="SAM" id="MobiDB-lite"/>
    </source>
</evidence>
<keyword evidence="9" id="KW-0966">Cell projection</keyword>
<dbReference type="AlphaFoldDB" id="A0A1P8WIF0"/>
<evidence type="ECO:0000256" key="8">
    <source>
        <dbReference type="SAM" id="SignalP"/>
    </source>
</evidence>
<evidence type="ECO:0000256" key="4">
    <source>
        <dbReference type="ARBA" id="ARBA00022989"/>
    </source>
</evidence>
<organism evidence="9 10">
    <name type="scientific">Fuerstiella marisgermanici</name>
    <dbReference type="NCBI Taxonomy" id="1891926"/>
    <lineage>
        <taxon>Bacteria</taxon>
        <taxon>Pseudomonadati</taxon>
        <taxon>Planctomycetota</taxon>
        <taxon>Planctomycetia</taxon>
        <taxon>Planctomycetales</taxon>
        <taxon>Planctomycetaceae</taxon>
        <taxon>Fuerstiella</taxon>
    </lineage>
</organism>
<keyword evidence="5 7" id="KW-0472">Membrane</keyword>
<keyword evidence="9" id="KW-0969">Cilium</keyword>
<evidence type="ECO:0000256" key="7">
    <source>
        <dbReference type="SAM" id="Phobius"/>
    </source>
</evidence>
<evidence type="ECO:0000256" key="3">
    <source>
        <dbReference type="ARBA" id="ARBA00022692"/>
    </source>
</evidence>
<dbReference type="GO" id="GO:0044781">
    <property type="term" value="P:bacterial-type flagellum organization"/>
    <property type="evidence" value="ECO:0007669"/>
    <property type="project" value="InterPro"/>
</dbReference>
<evidence type="ECO:0000313" key="9">
    <source>
        <dbReference type="EMBL" id="APZ93840.1"/>
    </source>
</evidence>
<feature type="region of interest" description="Disordered" evidence="6">
    <location>
        <begin position="61"/>
        <end position="182"/>
    </location>
</feature>
<protein>
    <submittedName>
        <fullName evidence="9">Flagellar biosynthetic protein FliO</fullName>
    </submittedName>
</protein>
<feature type="compositionally biased region" description="Basic and acidic residues" evidence="6">
    <location>
        <begin position="80"/>
        <end position="91"/>
    </location>
</feature>
<dbReference type="GO" id="GO:0016020">
    <property type="term" value="C:membrane"/>
    <property type="evidence" value="ECO:0007669"/>
    <property type="project" value="InterPro"/>
</dbReference>
<name>A0A1P8WIF0_9PLAN</name>
<dbReference type="Proteomes" id="UP000187735">
    <property type="component" value="Chromosome"/>
</dbReference>
<proteinExistence type="predicted"/>